<keyword evidence="3 6" id="KW-0812">Transmembrane</keyword>
<dbReference type="InterPro" id="IPR005496">
    <property type="entry name" value="Integral_membrane_TerC"/>
</dbReference>
<protein>
    <recommendedName>
        <fullName evidence="9">TerC family protein</fullName>
    </recommendedName>
</protein>
<evidence type="ECO:0008006" key="9">
    <source>
        <dbReference type="Google" id="ProtNLM"/>
    </source>
</evidence>
<name>A0ABQ6FCB2_9RHOO</name>
<feature type="transmembrane region" description="Helical" evidence="6">
    <location>
        <begin position="104"/>
        <end position="124"/>
    </location>
</feature>
<accession>A0ABQ6FCB2</accession>
<keyword evidence="8" id="KW-1185">Reference proteome</keyword>
<dbReference type="InterPro" id="IPR022301">
    <property type="entry name" value="Integral_membrane_YjbE"/>
</dbReference>
<dbReference type="Pfam" id="PF03741">
    <property type="entry name" value="TerC"/>
    <property type="match status" value="1"/>
</dbReference>
<dbReference type="EMBL" id="BSPX01000028">
    <property type="protein sequence ID" value="GLT22594.1"/>
    <property type="molecule type" value="Genomic_DNA"/>
</dbReference>
<keyword evidence="4 6" id="KW-1133">Transmembrane helix</keyword>
<dbReference type="PANTHER" id="PTHR30238">
    <property type="entry name" value="MEMBRANE BOUND PREDICTED REDOX MODULATOR"/>
    <property type="match status" value="1"/>
</dbReference>
<feature type="transmembrane region" description="Helical" evidence="6">
    <location>
        <begin position="12"/>
        <end position="35"/>
    </location>
</feature>
<organism evidence="7 8">
    <name type="scientific">Zoogloea oryzae</name>
    <dbReference type="NCBI Taxonomy" id="310767"/>
    <lineage>
        <taxon>Bacteria</taxon>
        <taxon>Pseudomonadati</taxon>
        <taxon>Pseudomonadota</taxon>
        <taxon>Betaproteobacteria</taxon>
        <taxon>Rhodocyclales</taxon>
        <taxon>Zoogloeaceae</taxon>
        <taxon>Zoogloea</taxon>
    </lineage>
</organism>
<evidence type="ECO:0000256" key="3">
    <source>
        <dbReference type="ARBA" id="ARBA00022692"/>
    </source>
</evidence>
<dbReference type="Proteomes" id="UP001157167">
    <property type="component" value="Unassembled WGS sequence"/>
</dbReference>
<keyword evidence="5 6" id="KW-0472">Membrane</keyword>
<feature type="transmembrane region" description="Helical" evidence="6">
    <location>
        <begin position="136"/>
        <end position="154"/>
    </location>
</feature>
<dbReference type="PANTHER" id="PTHR30238:SF4">
    <property type="entry name" value="SLL1022 PROTEIN"/>
    <property type="match status" value="1"/>
</dbReference>
<evidence type="ECO:0000256" key="4">
    <source>
        <dbReference type="ARBA" id="ARBA00022989"/>
    </source>
</evidence>
<evidence type="ECO:0000256" key="5">
    <source>
        <dbReference type="ARBA" id="ARBA00023136"/>
    </source>
</evidence>
<evidence type="ECO:0000256" key="6">
    <source>
        <dbReference type="SAM" id="Phobius"/>
    </source>
</evidence>
<evidence type="ECO:0000256" key="1">
    <source>
        <dbReference type="ARBA" id="ARBA00004141"/>
    </source>
</evidence>
<dbReference type="NCBIfam" id="TIGR03717">
    <property type="entry name" value="R_switched_YjbE"/>
    <property type="match status" value="1"/>
</dbReference>
<evidence type="ECO:0000313" key="8">
    <source>
        <dbReference type="Proteomes" id="UP001157167"/>
    </source>
</evidence>
<sequence>MQEMLFDHAFWIALIQIVGIDIVLSGDNAVVIALAARGLNPADRKRAVMWGSTAAVAMRVTLTVVAAELLQLPLLKAAGALLLLWIAVQLLVPEDESDGEGGAVVSGMAAAIKTIMLADLVMSMDNVVAIAGASKGNLALLIFGLGLSIPLVVFSSTFLMKLMERFPIVVTGGAALLGFVAGEMLVTDLMLGPWIDAHAPWLHRVLPVAGAVLVVLVGRLLAARATEVERETLELDLGEAAAGEPAAKGKP</sequence>
<proteinExistence type="inferred from homology"/>
<feature type="transmembrane region" description="Helical" evidence="6">
    <location>
        <begin position="166"/>
        <end position="185"/>
    </location>
</feature>
<dbReference type="RefSeq" id="WP_284187889.1">
    <property type="nucleotide sequence ID" value="NZ_BSPX01000028.1"/>
</dbReference>
<gene>
    <name evidence="7" type="ORF">GCM10007933_20540</name>
</gene>
<comment type="subcellular location">
    <subcellularLocation>
        <location evidence="1">Membrane</location>
        <topology evidence="1">Multi-pass membrane protein</topology>
    </subcellularLocation>
</comment>
<reference evidence="8" key="1">
    <citation type="journal article" date="2019" name="Int. J. Syst. Evol. Microbiol.">
        <title>The Global Catalogue of Microorganisms (GCM) 10K type strain sequencing project: providing services to taxonomists for standard genome sequencing and annotation.</title>
        <authorList>
            <consortium name="The Broad Institute Genomics Platform"/>
            <consortium name="The Broad Institute Genome Sequencing Center for Infectious Disease"/>
            <person name="Wu L."/>
            <person name="Ma J."/>
        </authorList>
    </citation>
    <scope>NUCLEOTIDE SEQUENCE [LARGE SCALE GENOMIC DNA]</scope>
    <source>
        <strain evidence="8">NBRC 102407</strain>
    </source>
</reference>
<comment type="similarity">
    <text evidence="2">Belongs to the TerC family.</text>
</comment>
<evidence type="ECO:0000313" key="7">
    <source>
        <dbReference type="EMBL" id="GLT22594.1"/>
    </source>
</evidence>
<feature type="transmembrane region" description="Helical" evidence="6">
    <location>
        <begin position="205"/>
        <end position="222"/>
    </location>
</feature>
<feature type="transmembrane region" description="Helical" evidence="6">
    <location>
        <begin position="47"/>
        <end position="67"/>
    </location>
</feature>
<feature type="transmembrane region" description="Helical" evidence="6">
    <location>
        <begin position="73"/>
        <end position="92"/>
    </location>
</feature>
<evidence type="ECO:0000256" key="2">
    <source>
        <dbReference type="ARBA" id="ARBA00007511"/>
    </source>
</evidence>
<comment type="caution">
    <text evidence="7">The sequence shown here is derived from an EMBL/GenBank/DDBJ whole genome shotgun (WGS) entry which is preliminary data.</text>
</comment>